<dbReference type="GO" id="GO:0016787">
    <property type="term" value="F:hydrolase activity"/>
    <property type="evidence" value="ECO:0007669"/>
    <property type="project" value="InterPro"/>
</dbReference>
<feature type="region of interest" description="Disordered" evidence="1">
    <location>
        <begin position="142"/>
        <end position="161"/>
    </location>
</feature>
<evidence type="ECO:0000313" key="4">
    <source>
        <dbReference type="Proteomes" id="UP000218288"/>
    </source>
</evidence>
<protein>
    <submittedName>
        <fullName evidence="3">Metallophosphoesterase</fullName>
    </submittedName>
</protein>
<dbReference type="InterPro" id="IPR029052">
    <property type="entry name" value="Metallo-depent_PP-like"/>
</dbReference>
<reference evidence="3 4" key="1">
    <citation type="journal article" date="2016" name="Genome Announc.">
        <title>Complete Genome Sequence of Methylobacterium populi P-1M, Isolated from Pink-Pigmented Household Biofilm.</title>
        <authorList>
            <person name="Morohoshi T."/>
            <person name="Ikeda T."/>
        </authorList>
    </citation>
    <scope>NUCLEOTIDE SEQUENCE [LARGE SCALE GENOMIC DNA]</scope>
    <source>
        <strain evidence="3 4">P-1M</strain>
    </source>
</reference>
<dbReference type="Proteomes" id="UP000218288">
    <property type="component" value="Chromosome"/>
</dbReference>
<gene>
    <name evidence="3" type="ORF">MPPM_4104</name>
</gene>
<name>A0A160PH67_9HYPH</name>
<dbReference type="InterPro" id="IPR004843">
    <property type="entry name" value="Calcineurin-like_PHP"/>
</dbReference>
<dbReference type="Gene3D" id="3.60.21.10">
    <property type="match status" value="1"/>
</dbReference>
<evidence type="ECO:0000313" key="3">
    <source>
        <dbReference type="EMBL" id="BAU92709.1"/>
    </source>
</evidence>
<organism evidence="3 4">
    <name type="scientific">Methylorubrum populi</name>
    <dbReference type="NCBI Taxonomy" id="223967"/>
    <lineage>
        <taxon>Bacteria</taxon>
        <taxon>Pseudomonadati</taxon>
        <taxon>Pseudomonadota</taxon>
        <taxon>Alphaproteobacteria</taxon>
        <taxon>Hyphomicrobiales</taxon>
        <taxon>Methylobacteriaceae</taxon>
        <taxon>Methylorubrum</taxon>
    </lineage>
</organism>
<dbReference type="EMBL" id="AP014809">
    <property type="protein sequence ID" value="BAU92709.1"/>
    <property type="molecule type" value="Genomic_DNA"/>
</dbReference>
<evidence type="ECO:0000259" key="2">
    <source>
        <dbReference type="Pfam" id="PF00149"/>
    </source>
</evidence>
<evidence type="ECO:0000256" key="1">
    <source>
        <dbReference type="SAM" id="MobiDB-lite"/>
    </source>
</evidence>
<feature type="compositionally biased region" description="Basic and acidic residues" evidence="1">
    <location>
        <begin position="147"/>
        <end position="159"/>
    </location>
</feature>
<accession>A0A160PH67</accession>
<dbReference type="PANTHER" id="PTHR37844">
    <property type="entry name" value="SER/THR PROTEIN PHOSPHATASE SUPERFAMILY (AFU_ORTHOLOGUE AFUA_1G14840)"/>
    <property type="match status" value="1"/>
</dbReference>
<dbReference type="Pfam" id="PF00149">
    <property type="entry name" value="Metallophos"/>
    <property type="match status" value="1"/>
</dbReference>
<dbReference type="OrthoDB" id="356681at2"/>
<dbReference type="PANTHER" id="PTHR37844:SF2">
    <property type="entry name" value="SER_THR PROTEIN PHOSPHATASE SUPERFAMILY (AFU_ORTHOLOGUE AFUA_1G14840)"/>
    <property type="match status" value="1"/>
</dbReference>
<dbReference type="SUPFAM" id="SSF56300">
    <property type="entry name" value="Metallo-dependent phosphatases"/>
    <property type="match status" value="1"/>
</dbReference>
<proteinExistence type="predicted"/>
<feature type="domain" description="Calcineurin-like phosphoesterase" evidence="2">
    <location>
        <begin position="167"/>
        <end position="392"/>
    </location>
</feature>
<sequence>MPVHPQGERRWALPAAGGSTSLTRLWRTVGPGALAPDLAKPLLAAATAALQGSGPSVAASEWEDAPAALRDARAVLGRCGPAHPDVDVVATAALALALRGEKAAATFLADALDRLAADGTGGPHHARFAYAWRSRVELKPAGVSAGSDDRAPDRLRLPGDDTEGEPMRLWIFSDLHIDIGSPWTPASIPGADLAVVAGDVGEGLVKSIAWLAATVRPHMPVAFVAGNHEFYRRCLPDELQAGRAAAMEAGIHLLENDTVRFGDVVVSGCTLWTDYELDGPATRVPAMRDARVGLNDHRLIAWSRKPEWRRFRPEEALALHLASRRFLETALRSAADATTRAHVVVTHHAPAAGSVAPRFLGKPLNAAYASRLDDLIEAGRPSLWVHGHTHTPFDYRLGGTRVLCNPRGYPGENPRFQPGLVVKV</sequence>
<dbReference type="AlphaFoldDB" id="A0A160PH67"/>
<dbReference type="RefSeq" id="WP_096486585.1">
    <property type="nucleotide sequence ID" value="NZ_AP014809.1"/>
</dbReference>